<accession>A0A0F9C215</accession>
<protein>
    <submittedName>
        <fullName evidence="3">Uncharacterized protein</fullName>
    </submittedName>
</protein>
<dbReference type="EMBL" id="LAZR01048969">
    <property type="protein sequence ID" value="KKK90726.1"/>
    <property type="molecule type" value="Genomic_DNA"/>
</dbReference>
<name>A0A0F9C215_9ZZZZ</name>
<dbReference type="AlphaFoldDB" id="A0A0F9C215"/>
<evidence type="ECO:0000256" key="1">
    <source>
        <dbReference type="SAM" id="Coils"/>
    </source>
</evidence>
<sequence length="204" mass="23059">MSAVLARDRAHIDEAWRYTILALIDRCEAAEEQSAYLLGENVRLRKVNHALHKRLRGAKEESQAPAQPDRYGHEYGPGHDGDEGYGRCIHCDCRENTEESVHQCTQHERGGGLEELEDRYTTQVRVALKALAKLDVLRERLTELEAKTAAAEARAECAEANHETVLDQRDALRERLGTAEKLLMAQYAQTHAFLVERDTKEATP</sequence>
<evidence type="ECO:0000256" key="2">
    <source>
        <dbReference type="SAM" id="MobiDB-lite"/>
    </source>
</evidence>
<organism evidence="3">
    <name type="scientific">marine sediment metagenome</name>
    <dbReference type="NCBI Taxonomy" id="412755"/>
    <lineage>
        <taxon>unclassified sequences</taxon>
        <taxon>metagenomes</taxon>
        <taxon>ecological metagenomes</taxon>
    </lineage>
</organism>
<feature type="region of interest" description="Disordered" evidence="2">
    <location>
        <begin position="54"/>
        <end position="78"/>
    </location>
</feature>
<proteinExistence type="predicted"/>
<evidence type="ECO:0000313" key="3">
    <source>
        <dbReference type="EMBL" id="KKK90726.1"/>
    </source>
</evidence>
<reference evidence="3" key="1">
    <citation type="journal article" date="2015" name="Nature">
        <title>Complex archaea that bridge the gap between prokaryotes and eukaryotes.</title>
        <authorList>
            <person name="Spang A."/>
            <person name="Saw J.H."/>
            <person name="Jorgensen S.L."/>
            <person name="Zaremba-Niedzwiedzka K."/>
            <person name="Martijn J."/>
            <person name="Lind A.E."/>
            <person name="van Eijk R."/>
            <person name="Schleper C."/>
            <person name="Guy L."/>
            <person name="Ettema T.J."/>
        </authorList>
    </citation>
    <scope>NUCLEOTIDE SEQUENCE</scope>
</reference>
<feature type="coiled-coil region" evidence="1">
    <location>
        <begin position="127"/>
        <end position="175"/>
    </location>
</feature>
<gene>
    <name evidence="3" type="ORF">LCGC14_2720110</name>
</gene>
<keyword evidence="1" id="KW-0175">Coiled coil</keyword>
<comment type="caution">
    <text evidence="3">The sequence shown here is derived from an EMBL/GenBank/DDBJ whole genome shotgun (WGS) entry which is preliminary data.</text>
</comment>